<feature type="domain" description="Alginate export" evidence="1">
    <location>
        <begin position="62"/>
        <end position="442"/>
    </location>
</feature>
<gene>
    <name evidence="2" type="ORF">EYY96_19480</name>
</gene>
<reference evidence="2 3" key="1">
    <citation type="submission" date="2019-02" db="EMBL/GenBank/DDBJ databases">
        <title>Comparative genomic analysis of the Hafnia genus genomes.</title>
        <authorList>
            <person name="Zhiqiu Y."/>
            <person name="Chao Y."/>
            <person name="Yuhui D."/>
            <person name="Di H."/>
            <person name="Bin L."/>
        </authorList>
    </citation>
    <scope>NUCLEOTIDE SEQUENCE [LARGE SCALE GENOMIC DNA]</scope>
    <source>
        <strain evidence="2 3">PCM_1210</strain>
    </source>
</reference>
<proteinExistence type="predicted"/>
<accession>A0ABD7Q351</accession>
<dbReference type="Pfam" id="PF13372">
    <property type="entry name" value="Alginate_exp"/>
    <property type="match status" value="1"/>
</dbReference>
<comment type="caution">
    <text evidence="2">The sequence shown here is derived from an EMBL/GenBank/DDBJ whole genome shotgun (WGS) entry which is preliminary data.</text>
</comment>
<dbReference type="EMBL" id="SITJ01000077">
    <property type="protein sequence ID" value="TBL65754.1"/>
    <property type="molecule type" value="Genomic_DNA"/>
</dbReference>
<dbReference type="Proteomes" id="UP000291600">
    <property type="component" value="Unassembled WGS sequence"/>
</dbReference>
<dbReference type="Gene3D" id="2.40.160.100">
    <property type="match status" value="1"/>
</dbReference>
<organism evidence="2 3">
    <name type="scientific">Hafnia alvei</name>
    <dbReference type="NCBI Taxonomy" id="569"/>
    <lineage>
        <taxon>Bacteria</taxon>
        <taxon>Pseudomonadati</taxon>
        <taxon>Pseudomonadota</taxon>
        <taxon>Gammaproteobacteria</taxon>
        <taxon>Enterobacterales</taxon>
        <taxon>Hafniaceae</taxon>
        <taxon>Hafnia</taxon>
    </lineage>
</organism>
<dbReference type="SUPFAM" id="SSF56935">
    <property type="entry name" value="Porins"/>
    <property type="match status" value="1"/>
</dbReference>
<name>A0ABD7Q351_HAFAL</name>
<protein>
    <recommendedName>
        <fullName evidence="1">Alginate export domain-containing protein</fullName>
    </recommendedName>
</protein>
<evidence type="ECO:0000313" key="3">
    <source>
        <dbReference type="Proteomes" id="UP000291600"/>
    </source>
</evidence>
<dbReference type="AlphaFoldDB" id="A0ABD7Q351"/>
<evidence type="ECO:0000313" key="2">
    <source>
        <dbReference type="EMBL" id="TBL65754.1"/>
    </source>
</evidence>
<dbReference type="InterPro" id="IPR025388">
    <property type="entry name" value="Alginate_export_dom"/>
</dbReference>
<sequence length="460" mass="51338">MQQVNEPLNKRLNKQLHKLQPQGWLPAFIAATALSTFVHSPYVHAETLPAWKQIALTDNATLSFDGSLRERYEWSDQRDLAAHGGGRDSTFMQRFLLGSKLDYGHYLSTYVQLGSSIATPRDQGRKPTDDDHAYVGQGYIDLKLPTDAGLGTLRVGRQEIPLGSLHLMGTRDGANVRRSFDAVRASWATPKNRVDAFIGHPVNIKKGSFDDDTDNSQKIWGLYATTPVAPLASSIDLYTFGFENNDSTYTQGSGSERRYTVGSRIFGGASGFDWDNEAAYQFGEFSPNGASRTIRAWSASAHAGYTASTWMWRPRFGGKMGIASGDKNPRDGELNTFNAMYPKLPYLTENGLVAPANLIDIHPSVTLTPTDTLSVDLSWDAMWRQQKQDGFYLGPMKPVKNSTQGSRFIGNQYQISTQWTPEKWLQFKFAYAYFDVSHSLEKHADLEDMNFIMTSATLSF</sequence>
<evidence type="ECO:0000259" key="1">
    <source>
        <dbReference type="Pfam" id="PF13372"/>
    </source>
</evidence>
<dbReference type="InterPro" id="IPR053728">
    <property type="entry name" value="Alginate_Permeability_Chnl"/>
</dbReference>
<dbReference type="RefSeq" id="WP_130971571.1">
    <property type="nucleotide sequence ID" value="NZ_SITJ01000077.1"/>
</dbReference>